<keyword evidence="5" id="KW-1185">Reference proteome</keyword>
<dbReference type="InterPro" id="IPR020084">
    <property type="entry name" value="NUDIX_hydrolase_CS"/>
</dbReference>
<dbReference type="PROSITE" id="PS51462">
    <property type="entry name" value="NUDIX"/>
    <property type="match status" value="1"/>
</dbReference>
<comment type="similarity">
    <text evidence="1">Belongs to the Nudix hydrolase family.</text>
</comment>
<gene>
    <name evidence="4" type="ORF">G5C51_34730</name>
</gene>
<dbReference type="PANTHER" id="PTHR43736:SF1">
    <property type="entry name" value="DIHYDRONEOPTERIN TRIPHOSPHATE DIPHOSPHATASE"/>
    <property type="match status" value="1"/>
</dbReference>
<dbReference type="CDD" id="cd02883">
    <property type="entry name" value="NUDIX_Hydrolase"/>
    <property type="match status" value="1"/>
</dbReference>
<sequence length="147" mass="16445">MRRSLRVAAYAVCLRDDAILLSRLSESALAPGHWTLPGGGLDHREDPYDAVVREVAEETGYAVEVEALLGIHNEHDTDDHGPGYSDDHHLVRVIYATRVTGGTLREPGTALGALAFDFWNWPPLSESFHEAFRRRLGHRTDRQDGKF</sequence>
<dbReference type="Proteomes" id="UP000481583">
    <property type="component" value="Unassembled WGS sequence"/>
</dbReference>
<dbReference type="Gene3D" id="3.90.79.10">
    <property type="entry name" value="Nucleoside Triphosphate Pyrophosphohydrolase"/>
    <property type="match status" value="1"/>
</dbReference>
<name>A0A6G4UAK4_9ACTN</name>
<dbReference type="EMBL" id="JAAKZV010000252">
    <property type="protein sequence ID" value="NGN69032.1"/>
    <property type="molecule type" value="Genomic_DNA"/>
</dbReference>
<dbReference type="RefSeq" id="WP_165243589.1">
    <property type="nucleotide sequence ID" value="NZ_JAAKZV010000252.1"/>
</dbReference>
<proteinExistence type="inferred from homology"/>
<reference evidence="4 5" key="1">
    <citation type="submission" date="2020-02" db="EMBL/GenBank/DDBJ databases">
        <title>Whole-genome analyses of novel actinobacteria.</title>
        <authorList>
            <person name="Sahin N."/>
        </authorList>
    </citation>
    <scope>NUCLEOTIDE SEQUENCE [LARGE SCALE GENOMIC DNA]</scope>
    <source>
        <strain evidence="4 5">A7024</strain>
    </source>
</reference>
<dbReference type="AlphaFoldDB" id="A0A6G4UAK4"/>
<organism evidence="4 5">
    <name type="scientific">Streptomyces coryli</name>
    <dbReference type="NCBI Taxonomy" id="1128680"/>
    <lineage>
        <taxon>Bacteria</taxon>
        <taxon>Bacillati</taxon>
        <taxon>Actinomycetota</taxon>
        <taxon>Actinomycetes</taxon>
        <taxon>Kitasatosporales</taxon>
        <taxon>Streptomycetaceae</taxon>
        <taxon>Streptomyces</taxon>
    </lineage>
</organism>
<accession>A0A6G4UAK4</accession>
<dbReference type="InterPro" id="IPR015797">
    <property type="entry name" value="NUDIX_hydrolase-like_dom_sf"/>
</dbReference>
<evidence type="ECO:0000259" key="3">
    <source>
        <dbReference type="PROSITE" id="PS51462"/>
    </source>
</evidence>
<dbReference type="SUPFAM" id="SSF55811">
    <property type="entry name" value="Nudix"/>
    <property type="match status" value="1"/>
</dbReference>
<dbReference type="PANTHER" id="PTHR43736">
    <property type="entry name" value="ADP-RIBOSE PYROPHOSPHATASE"/>
    <property type="match status" value="1"/>
</dbReference>
<dbReference type="InterPro" id="IPR000086">
    <property type="entry name" value="NUDIX_hydrolase_dom"/>
</dbReference>
<keyword evidence="2" id="KW-0378">Hydrolase</keyword>
<evidence type="ECO:0000313" key="5">
    <source>
        <dbReference type="Proteomes" id="UP000481583"/>
    </source>
</evidence>
<dbReference type="Pfam" id="PF00293">
    <property type="entry name" value="NUDIX"/>
    <property type="match status" value="1"/>
</dbReference>
<evidence type="ECO:0000256" key="2">
    <source>
        <dbReference type="ARBA" id="ARBA00022801"/>
    </source>
</evidence>
<protein>
    <submittedName>
        <fullName evidence="4">NUDIX domain-containing protein</fullName>
    </submittedName>
</protein>
<dbReference type="PROSITE" id="PS00893">
    <property type="entry name" value="NUDIX_BOX"/>
    <property type="match status" value="1"/>
</dbReference>
<feature type="domain" description="Nudix hydrolase" evidence="3">
    <location>
        <begin position="4"/>
        <end position="147"/>
    </location>
</feature>
<evidence type="ECO:0000313" key="4">
    <source>
        <dbReference type="EMBL" id="NGN69032.1"/>
    </source>
</evidence>
<comment type="caution">
    <text evidence="4">The sequence shown here is derived from an EMBL/GenBank/DDBJ whole genome shotgun (WGS) entry which is preliminary data.</text>
</comment>
<dbReference type="GO" id="GO:0016787">
    <property type="term" value="F:hydrolase activity"/>
    <property type="evidence" value="ECO:0007669"/>
    <property type="project" value="UniProtKB-KW"/>
</dbReference>
<evidence type="ECO:0000256" key="1">
    <source>
        <dbReference type="ARBA" id="ARBA00005582"/>
    </source>
</evidence>